<dbReference type="InterPro" id="IPR008000">
    <property type="entry name" value="Rham/fucose_mutarotase"/>
</dbReference>
<dbReference type="EMBL" id="VSSQ01121048">
    <property type="protein sequence ID" value="MPN53677.1"/>
    <property type="molecule type" value="Genomic_DNA"/>
</dbReference>
<dbReference type="EC" id="5.1.3.29" evidence="1"/>
<accession>A0A645IR24</accession>
<evidence type="ECO:0000313" key="1">
    <source>
        <dbReference type="EMBL" id="MPN53677.1"/>
    </source>
</evidence>
<keyword evidence="1" id="KW-0413">Isomerase</keyword>
<dbReference type="InterPro" id="IPR052996">
    <property type="entry name" value="Carb_Metab_Mutarotase"/>
</dbReference>
<organism evidence="1">
    <name type="scientific">bioreactor metagenome</name>
    <dbReference type="NCBI Taxonomy" id="1076179"/>
    <lineage>
        <taxon>unclassified sequences</taxon>
        <taxon>metagenomes</taxon>
        <taxon>ecological metagenomes</taxon>
    </lineage>
</organism>
<sequence>MYDDPQLISSYVEEHKHVWDEIKEGIRSVGILDMQIFLLGNRLFMIMDTTDDFNWEKDNARLATLPRQAEWEAYMSKYQVSVPGQASHEKWRLMTQIFSLNG</sequence>
<dbReference type="AlphaFoldDB" id="A0A645IR24"/>
<dbReference type="InterPro" id="IPR011008">
    <property type="entry name" value="Dimeric_a/b-barrel"/>
</dbReference>
<dbReference type="GO" id="GO:0036373">
    <property type="term" value="F:L-fucose mutarotase activity"/>
    <property type="evidence" value="ECO:0007669"/>
    <property type="project" value="UniProtKB-EC"/>
</dbReference>
<dbReference type="PANTHER" id="PTHR43239:SF1">
    <property type="entry name" value="UPF0734 PROTEIN DDB_G0273871_DDB_G0273177"/>
    <property type="match status" value="1"/>
</dbReference>
<dbReference type="Gene3D" id="3.30.70.100">
    <property type="match status" value="1"/>
</dbReference>
<proteinExistence type="predicted"/>
<comment type="caution">
    <text evidence="1">The sequence shown here is derived from an EMBL/GenBank/DDBJ whole genome shotgun (WGS) entry which is preliminary data.</text>
</comment>
<name>A0A645IR24_9ZZZZ</name>
<reference evidence="1" key="1">
    <citation type="submission" date="2019-08" db="EMBL/GenBank/DDBJ databases">
        <authorList>
            <person name="Kucharzyk K."/>
            <person name="Murdoch R.W."/>
            <person name="Higgins S."/>
            <person name="Loffler F."/>
        </authorList>
    </citation>
    <scope>NUCLEOTIDE SEQUENCE</scope>
</reference>
<protein>
    <submittedName>
        <fullName evidence="1">L-fucose mutarotase</fullName>
        <ecNumber evidence="1">5.1.3.29</ecNumber>
    </submittedName>
</protein>
<dbReference type="Pfam" id="PF05336">
    <property type="entry name" value="rhaM"/>
    <property type="match status" value="1"/>
</dbReference>
<dbReference type="PANTHER" id="PTHR43239">
    <property type="entry name" value="UPF0734 PROTEIN DDB_G0273871/DDB_G0273177"/>
    <property type="match status" value="1"/>
</dbReference>
<gene>
    <name evidence="1" type="ORF">SDC9_201341</name>
</gene>
<dbReference type="SUPFAM" id="SSF54909">
    <property type="entry name" value="Dimeric alpha+beta barrel"/>
    <property type="match status" value="1"/>
</dbReference>